<dbReference type="PANTHER" id="PTHR43491:SF2">
    <property type="entry name" value="UDP-N-ACETYL-D-MANNOSAMINE DEHYDROGENASE"/>
    <property type="match status" value="1"/>
</dbReference>
<organism evidence="6 7">
    <name type="scientific">Agromyces neolithicus</name>
    <dbReference type="NCBI Taxonomy" id="269420"/>
    <lineage>
        <taxon>Bacteria</taxon>
        <taxon>Bacillati</taxon>
        <taxon>Actinomycetota</taxon>
        <taxon>Actinomycetes</taxon>
        <taxon>Micrococcales</taxon>
        <taxon>Microbacteriaceae</taxon>
        <taxon>Agromyces</taxon>
    </lineage>
</organism>
<evidence type="ECO:0000256" key="2">
    <source>
        <dbReference type="ARBA" id="ARBA00023002"/>
    </source>
</evidence>
<dbReference type="SUPFAM" id="SSF52413">
    <property type="entry name" value="UDP-glucose/GDP-mannose dehydrogenase C-terminal domain"/>
    <property type="match status" value="1"/>
</dbReference>
<sequence>MKIAVIALGKIGLPLAVQFASKGHDVVGVDVNLRTVELVNAGVEPFPGEAHLQEKLSELVPAGRLRATTDYADAIPGADAVVLVVPLFVDAEARPDFGWMDAATRSLGEHLTPDTLVAYETTLPVGTTRDRWKPLLEATSGLTEGQDFHLVFSPERVLTGRVFEDLRKYPKLVGGLSDAGASKAVEFYEAVLDFDERGDLPRPNGVWDLGSAEASELAKLAETTYRDVNIGLANQFARFAQKSGIDVYKVIEASNSQPYSHIHQPGIAVGGHCIPVYPRLYLWNDPEATVVRAAREANLGMPDYAVGMLEGAFGDLSGARVVVLGAAYRGGVKETAFSGVFDTVASLKRRGAEVVVHDPLYTDDELIGYGFAPYHLGEPIDAAVVQADHAEYRSLTPADLPGIRTFIDGRRVSSREEWGDIVYRVIGRA</sequence>
<dbReference type="InterPro" id="IPR008927">
    <property type="entry name" value="6-PGluconate_DH-like_C_sf"/>
</dbReference>
<dbReference type="Gene3D" id="3.40.50.720">
    <property type="entry name" value="NAD(P)-binding Rossmann-like Domain"/>
    <property type="match status" value="2"/>
</dbReference>
<feature type="domain" description="UDP-glucose/GDP-mannose dehydrogenase C-terminal" evidence="5">
    <location>
        <begin position="322"/>
        <end position="415"/>
    </location>
</feature>
<evidence type="ECO:0000256" key="3">
    <source>
        <dbReference type="ARBA" id="ARBA00023027"/>
    </source>
</evidence>
<dbReference type="SMART" id="SM00984">
    <property type="entry name" value="UDPG_MGDP_dh_C"/>
    <property type="match status" value="1"/>
</dbReference>
<evidence type="ECO:0000313" key="6">
    <source>
        <dbReference type="EMBL" id="GAA1803936.1"/>
    </source>
</evidence>
<evidence type="ECO:0000256" key="4">
    <source>
        <dbReference type="PIRNR" id="PIRNR000124"/>
    </source>
</evidence>
<dbReference type="InterPro" id="IPR036291">
    <property type="entry name" value="NAD(P)-bd_dom_sf"/>
</dbReference>
<dbReference type="InterPro" id="IPR014027">
    <property type="entry name" value="UDP-Glc/GDP-Man_DH_C"/>
</dbReference>
<comment type="caution">
    <text evidence="6">The sequence shown here is derived from an EMBL/GenBank/DDBJ whole genome shotgun (WGS) entry which is preliminary data.</text>
</comment>
<dbReference type="InterPro" id="IPR017476">
    <property type="entry name" value="UDP-Glc/GDP-Man"/>
</dbReference>
<gene>
    <name evidence="6" type="ORF">GCM10009749_10170</name>
</gene>
<reference evidence="6 7" key="1">
    <citation type="journal article" date="2019" name="Int. J. Syst. Evol. Microbiol.">
        <title>The Global Catalogue of Microorganisms (GCM) 10K type strain sequencing project: providing services to taxonomists for standard genome sequencing and annotation.</title>
        <authorList>
            <consortium name="The Broad Institute Genomics Platform"/>
            <consortium name="The Broad Institute Genome Sequencing Center for Infectious Disease"/>
            <person name="Wu L."/>
            <person name="Ma J."/>
        </authorList>
    </citation>
    <scope>NUCLEOTIDE SEQUENCE [LARGE SCALE GENOMIC DNA]</scope>
    <source>
        <strain evidence="6 7">JCM 14322</strain>
    </source>
</reference>
<keyword evidence="3" id="KW-0520">NAD</keyword>
<keyword evidence="7" id="KW-1185">Reference proteome</keyword>
<dbReference type="PIRSF" id="PIRSF000124">
    <property type="entry name" value="UDPglc_GDPman_dh"/>
    <property type="match status" value="1"/>
</dbReference>
<dbReference type="InterPro" id="IPR036220">
    <property type="entry name" value="UDP-Glc/GDP-Man_DH_C_sf"/>
</dbReference>
<dbReference type="Pfam" id="PF03721">
    <property type="entry name" value="UDPG_MGDP_dh_N"/>
    <property type="match status" value="1"/>
</dbReference>
<dbReference type="InterPro" id="IPR001732">
    <property type="entry name" value="UDP-Glc/GDP-Man_DH_N"/>
</dbReference>
<dbReference type="InterPro" id="IPR014026">
    <property type="entry name" value="UDP-Glc/GDP-Man_DH_dimer"/>
</dbReference>
<dbReference type="PANTHER" id="PTHR43491">
    <property type="entry name" value="UDP-N-ACETYL-D-MANNOSAMINE DEHYDROGENASE"/>
    <property type="match status" value="1"/>
</dbReference>
<proteinExistence type="inferred from homology"/>
<name>A0ABN2M0S6_9MICO</name>
<dbReference type="InterPro" id="IPR028359">
    <property type="entry name" value="UDP_ManNAc/GlcNAc_DH"/>
</dbReference>
<dbReference type="Pfam" id="PF03720">
    <property type="entry name" value="UDPG_MGDP_dh_C"/>
    <property type="match status" value="1"/>
</dbReference>
<dbReference type="PIRSF" id="PIRSF500136">
    <property type="entry name" value="UDP_ManNAc_DH"/>
    <property type="match status" value="1"/>
</dbReference>
<comment type="similarity">
    <text evidence="1 4">Belongs to the UDP-glucose/GDP-mannose dehydrogenase family.</text>
</comment>
<accession>A0ABN2M0S6</accession>
<evidence type="ECO:0000313" key="7">
    <source>
        <dbReference type="Proteomes" id="UP001500002"/>
    </source>
</evidence>
<dbReference type="SUPFAM" id="SSF48179">
    <property type="entry name" value="6-phosphogluconate dehydrogenase C-terminal domain-like"/>
    <property type="match status" value="1"/>
</dbReference>
<keyword evidence="2" id="KW-0560">Oxidoreductase</keyword>
<evidence type="ECO:0000256" key="1">
    <source>
        <dbReference type="ARBA" id="ARBA00006601"/>
    </source>
</evidence>
<dbReference type="EMBL" id="BAAANJ010000002">
    <property type="protein sequence ID" value="GAA1803936.1"/>
    <property type="molecule type" value="Genomic_DNA"/>
</dbReference>
<dbReference type="SUPFAM" id="SSF51735">
    <property type="entry name" value="NAD(P)-binding Rossmann-fold domains"/>
    <property type="match status" value="1"/>
</dbReference>
<dbReference type="Pfam" id="PF00984">
    <property type="entry name" value="UDPG_MGDP_dh"/>
    <property type="match status" value="1"/>
</dbReference>
<protein>
    <submittedName>
        <fullName evidence="6">Nucleotide sugar dehydrogenase</fullName>
    </submittedName>
</protein>
<dbReference type="Proteomes" id="UP001500002">
    <property type="component" value="Unassembled WGS sequence"/>
</dbReference>
<dbReference type="RefSeq" id="WP_344294065.1">
    <property type="nucleotide sequence ID" value="NZ_BAAANJ010000002.1"/>
</dbReference>
<dbReference type="NCBIfam" id="TIGR03026">
    <property type="entry name" value="NDP-sugDHase"/>
    <property type="match status" value="1"/>
</dbReference>
<evidence type="ECO:0000259" key="5">
    <source>
        <dbReference type="SMART" id="SM00984"/>
    </source>
</evidence>